<comment type="caution">
    <text evidence="1">The sequence shown here is derived from an EMBL/GenBank/DDBJ whole genome shotgun (WGS) entry which is preliminary data.</text>
</comment>
<evidence type="ECO:0000313" key="1">
    <source>
        <dbReference type="EMBL" id="EDM29625.1"/>
    </source>
</evidence>
<proteinExistence type="predicted"/>
<accession>A6DFP5</accession>
<sequence>MKQLTLFLLVLCFSSCIQTDSEHQWLSGNEHHRIDTVARHLRGNDVVMWEVDFRYKKLYEALEAKNDAYALYQLKKIKLAMSNGSERRPKRKKSYEWFFTNAIPPMEKAINEKGDTMTEFKNFTNKCMTCHSMEGVPFMPIEQPWLSHN</sequence>
<evidence type="ECO:0008006" key="3">
    <source>
        <dbReference type="Google" id="ProtNLM"/>
    </source>
</evidence>
<dbReference type="Proteomes" id="UP000004947">
    <property type="component" value="Unassembled WGS sequence"/>
</dbReference>
<dbReference type="eggNOG" id="ENOG50310FC">
    <property type="taxonomic scope" value="Bacteria"/>
</dbReference>
<keyword evidence="2" id="KW-1185">Reference proteome</keyword>
<organism evidence="1 2">
    <name type="scientific">Lentisphaera araneosa HTCC2155</name>
    <dbReference type="NCBI Taxonomy" id="313628"/>
    <lineage>
        <taxon>Bacteria</taxon>
        <taxon>Pseudomonadati</taxon>
        <taxon>Lentisphaerota</taxon>
        <taxon>Lentisphaeria</taxon>
        <taxon>Lentisphaerales</taxon>
        <taxon>Lentisphaeraceae</taxon>
        <taxon>Lentisphaera</taxon>
    </lineage>
</organism>
<protein>
    <recommendedName>
        <fullName evidence="3">Cytochrome c domain-containing protein</fullName>
    </recommendedName>
</protein>
<dbReference type="EMBL" id="ABCK01000001">
    <property type="protein sequence ID" value="EDM29625.1"/>
    <property type="molecule type" value="Genomic_DNA"/>
</dbReference>
<dbReference type="STRING" id="313628.LNTAR_17783"/>
<evidence type="ECO:0000313" key="2">
    <source>
        <dbReference type="Proteomes" id="UP000004947"/>
    </source>
</evidence>
<dbReference type="OrthoDB" id="6402114at2"/>
<dbReference type="RefSeq" id="WP_007276744.1">
    <property type="nucleotide sequence ID" value="NZ_ABCK01000001.1"/>
</dbReference>
<name>A6DFP5_9BACT</name>
<dbReference type="AlphaFoldDB" id="A6DFP5"/>
<gene>
    <name evidence="1" type="ORF">LNTAR_17783</name>
</gene>
<reference evidence="1 2" key="1">
    <citation type="journal article" date="2010" name="J. Bacteriol.">
        <title>Genome sequence of Lentisphaera araneosa HTCC2155T, the type species of the order Lentisphaerales in the phylum Lentisphaerae.</title>
        <authorList>
            <person name="Thrash J.C."/>
            <person name="Cho J.C."/>
            <person name="Vergin K.L."/>
            <person name="Morris R.M."/>
            <person name="Giovannoni S.J."/>
        </authorList>
    </citation>
    <scope>NUCLEOTIDE SEQUENCE [LARGE SCALE GENOMIC DNA]</scope>
    <source>
        <strain evidence="1 2">HTCC2155</strain>
    </source>
</reference>